<reference evidence="10" key="2">
    <citation type="submission" date="2021-04" db="EMBL/GenBank/DDBJ databases">
        <authorList>
            <person name="Podell S."/>
        </authorList>
    </citation>
    <scope>NUCLEOTIDE SEQUENCE</scope>
    <source>
        <strain evidence="10">Hildebrandi</strain>
    </source>
</reference>
<sequence>MTSLSSAIDTSDPTALLNNQLASALSTLGDAQFWEETISPTTIRNELSSSDPSNPNSTPLLQKGMKWLLASISKGRDVSDFYPHVVKLVGATSLEVRKMVYMYLVQYADHDPTTRELSLLSINSFQRGLADSEQLIRALALRVLSSIRISDILQIQILGVQKCASDTSPYVRKCAANALAKLSPRCDAMQKDMLLQILQEMLNKDTSTMVLTSALIAFCELCPQRLELLHGSYRKICHLLTDMDEWGQVMIIDTMARYCRRFFAEPKTVGTAEAIDQERRVQRKLDGDRITTAAGTTISCSGMTSLHASPDGSSANNISNHNPKSLPNHRGGEAPRKVKRRVVTKGFYSDEEDGSTEEEVYVVPGQSDTLSTASAMRQRNILGLPKTIDGAPNTAFGSINDTTNDDEADLKLLDPDHQLLLTSAMPLLKSRNAGVVLSVCSLLYYCGISSIRSRSAMGKALVRIHRGRREIQYVVLTSIRVLVQDCPSAFAPFLPDFFVKALDPPFTRLIKIDILVSLALEPAAIETVLNELRTYVRHGDKSFACAATRAVGRVTELTRIVYDRHGATTGRTVEERKTANQIALDALYGLTIITQTSDSKAVVGEAVSAMHNILLMLGTSNVIHHGQSVAVEDPNQVQSLAVRRILILLVNALSRRLESDDLNEDDNDDNGGNKPEISKLAVDLPSSAVSSAVWILGEWLTNSPSLSHSVTTIGAHDTLKAKHELVRLVGRSFVRLGPEEKQQAIHFASKLLLSNAVTQKLSANVTPLASSEILICEHILSMGRVDVNPNVKDRARYESSVLHSSIGLRFDSDGMDDRPEAVNISLESAKKILVSSKPSASYLPIYDETTVDMSSFRFGTLSSLVGHRARGTYLSLPSWSEKNSPSGLREPIEAAKEQLAKNVINPSQPELTGPAGFYADDNDDDSSSSSSSSRTESGGQNADSESDSDSDDESSSDISDDNLLMPTTQQNALAQQNLLFQPILNTQPNPAVPAFHPHMSSQNSSDDESTSSSSDSIESSVSSDANNNIHASSANVFTSPQPPNPTSLNTNGDLLGVMGSAGFAPIPEVSNSGWSSAMDDLKGLVMAPITVQDPAASQPDPERDSSAWTQLVRPELCGGLSVEIRYLRGTAKKKELQMLNISPSNPCFLCVQVQFRNKRTDSTSIRRIKVLPRSGFSGPHATKKILCPPEISELKTGQVKTLLMILEFASMSNRDGDLIGRIEVKQGSAGGVPVEIKPSLGELLRPPKSTSPEEFDSMISRMQGFQRVESSFTASLETASIEKSIRKCSSLEKVEGKGDKLRFLALLPASDDLVLVQVDVGNGKIVVCCDHAVAINSVLSLIKNAIS</sequence>
<feature type="region of interest" description="Disordered" evidence="7">
    <location>
        <begin position="301"/>
        <end position="340"/>
    </location>
</feature>
<dbReference type="PANTHER" id="PTHR11134">
    <property type="entry name" value="ADAPTOR COMPLEX SUBUNIT BETA FAMILY MEMBER"/>
    <property type="match status" value="1"/>
</dbReference>
<dbReference type="Pfam" id="PF24080">
    <property type="entry name" value="AP3B1_C_2"/>
    <property type="match status" value="1"/>
</dbReference>
<feature type="domain" description="AP-3 complex subunit beta-1/2 C-terminal" evidence="9">
    <location>
        <begin position="1241"/>
        <end position="1345"/>
    </location>
</feature>
<dbReference type="Pfam" id="PF01602">
    <property type="entry name" value="Adaptin_N"/>
    <property type="match status" value="1"/>
</dbReference>
<feature type="compositionally biased region" description="Acidic residues" evidence="7">
    <location>
        <begin position="944"/>
        <end position="960"/>
    </location>
</feature>
<feature type="compositionally biased region" description="Low complexity" evidence="7">
    <location>
        <begin position="1000"/>
        <end position="1024"/>
    </location>
</feature>
<dbReference type="InterPro" id="IPR026740">
    <property type="entry name" value="AP3_beta"/>
</dbReference>
<feature type="compositionally biased region" description="Polar residues" evidence="7">
    <location>
        <begin position="1025"/>
        <end position="1039"/>
    </location>
</feature>
<feature type="region of interest" description="Disordered" evidence="7">
    <location>
        <begin position="988"/>
        <end position="1053"/>
    </location>
</feature>
<evidence type="ECO:0000256" key="3">
    <source>
        <dbReference type="ARBA" id="ARBA00022553"/>
    </source>
</evidence>
<evidence type="ECO:0000259" key="8">
    <source>
        <dbReference type="Pfam" id="PF01602"/>
    </source>
</evidence>
<keyword evidence="5" id="KW-0472">Membrane</keyword>
<dbReference type="GO" id="GO:0012505">
    <property type="term" value="C:endomembrane system"/>
    <property type="evidence" value="ECO:0007669"/>
    <property type="project" value="UniProtKB-SubCell"/>
</dbReference>
<dbReference type="GO" id="GO:0016192">
    <property type="term" value="P:vesicle-mediated transport"/>
    <property type="evidence" value="ECO:0007669"/>
    <property type="project" value="InterPro"/>
</dbReference>
<dbReference type="InterPro" id="IPR026739">
    <property type="entry name" value="AP_beta"/>
</dbReference>
<evidence type="ECO:0000256" key="5">
    <source>
        <dbReference type="ARBA" id="ARBA00023136"/>
    </source>
</evidence>
<keyword evidence="2" id="KW-0813">Transport</keyword>
<feature type="region of interest" description="Disordered" evidence="7">
    <location>
        <begin position="904"/>
        <end position="963"/>
    </location>
</feature>
<evidence type="ECO:0000259" key="9">
    <source>
        <dbReference type="Pfam" id="PF24080"/>
    </source>
</evidence>
<evidence type="ECO:0000256" key="6">
    <source>
        <dbReference type="ARBA" id="ARBA00023570"/>
    </source>
</evidence>
<evidence type="ECO:0000256" key="7">
    <source>
        <dbReference type="SAM" id="MobiDB-lite"/>
    </source>
</evidence>
<evidence type="ECO:0000313" key="11">
    <source>
        <dbReference type="Proteomes" id="UP000693970"/>
    </source>
</evidence>
<proteinExistence type="predicted"/>
<dbReference type="PIRSF" id="PIRSF037096">
    <property type="entry name" value="AP3_complex_beta"/>
    <property type="match status" value="1"/>
</dbReference>
<dbReference type="InterPro" id="IPR002553">
    <property type="entry name" value="Clathrin/coatomer_adapt-like_N"/>
</dbReference>
<name>A0A9K3KZ63_9STRA</name>
<keyword evidence="11" id="KW-1185">Reference proteome</keyword>
<dbReference type="InterPro" id="IPR056314">
    <property type="entry name" value="AP3B1/2_C"/>
</dbReference>
<comment type="subcellular location">
    <subcellularLocation>
        <location evidence="1">Cytoplasmic vesicle</location>
        <location evidence="1">Clathrin-coated vesicle membrane</location>
        <topology evidence="1">Peripheral membrane protein</topology>
        <orientation evidence="1">Cytoplasmic side</orientation>
    </subcellularLocation>
</comment>
<gene>
    <name evidence="10" type="ORF">IV203_008490</name>
</gene>
<accession>A0A9K3KZ63</accession>
<protein>
    <submittedName>
        <fullName evidence="10">Armadillo-type fold</fullName>
    </submittedName>
</protein>
<feature type="domain" description="Clathrin/coatomer adaptor adaptin-like N-terminal" evidence="8">
    <location>
        <begin position="62"/>
        <end position="556"/>
    </location>
</feature>
<comment type="function">
    <text evidence="6">Subunit of non-clathrin- and clathrin-associated adaptor protein complex 3 (AP-3) that plays a role in protein sorting in the late-Golgi/trans-Golgi network (TGN) and/or endosomes. The AP complexes mediate both the recruitment of clathrin to membranes and the recognition of sorting signals within the cytosolic tails of transmembrane cargo molecules. AP-3 appears to be involved in the sorting of a subset of transmembrane proteins targeted to lysosomes and lysosome-related organelles. In concert with the BLOC-1 complex, AP-3 is required to target cargos into vesicles assembled at cell bodies for delivery into neurites and nerve terminals.</text>
</comment>
<evidence type="ECO:0000256" key="2">
    <source>
        <dbReference type="ARBA" id="ARBA00022448"/>
    </source>
</evidence>
<feature type="compositionally biased region" description="Polar residues" evidence="7">
    <location>
        <begin position="301"/>
        <end position="325"/>
    </location>
</feature>
<dbReference type="OrthoDB" id="302453at2759"/>
<keyword evidence="4" id="KW-0653">Protein transport</keyword>
<comment type="caution">
    <text evidence="10">The sequence shown here is derived from an EMBL/GenBank/DDBJ whole genome shotgun (WGS) entry which is preliminary data.</text>
</comment>
<organism evidence="10 11">
    <name type="scientific">Nitzschia inconspicua</name>
    <dbReference type="NCBI Taxonomy" id="303405"/>
    <lineage>
        <taxon>Eukaryota</taxon>
        <taxon>Sar</taxon>
        <taxon>Stramenopiles</taxon>
        <taxon>Ochrophyta</taxon>
        <taxon>Bacillariophyta</taxon>
        <taxon>Bacillariophyceae</taxon>
        <taxon>Bacillariophycidae</taxon>
        <taxon>Bacillariales</taxon>
        <taxon>Bacillariaceae</taxon>
        <taxon>Nitzschia</taxon>
    </lineage>
</organism>
<reference evidence="10" key="1">
    <citation type="journal article" date="2021" name="Sci. Rep.">
        <title>Diploid genomic architecture of Nitzschia inconspicua, an elite biomass production diatom.</title>
        <authorList>
            <person name="Oliver A."/>
            <person name="Podell S."/>
            <person name="Pinowska A."/>
            <person name="Traller J.C."/>
            <person name="Smith S.R."/>
            <person name="McClure R."/>
            <person name="Beliaev A."/>
            <person name="Bohutskyi P."/>
            <person name="Hill E.A."/>
            <person name="Rabines A."/>
            <person name="Zheng H."/>
            <person name="Allen L.Z."/>
            <person name="Kuo A."/>
            <person name="Grigoriev I.V."/>
            <person name="Allen A.E."/>
            <person name="Hazlebeck D."/>
            <person name="Allen E.E."/>
        </authorList>
    </citation>
    <scope>NUCLEOTIDE SEQUENCE</scope>
    <source>
        <strain evidence="10">Hildebrandi</strain>
    </source>
</reference>
<dbReference type="EMBL" id="JAGRRH010000017">
    <property type="protein sequence ID" value="KAG7352442.1"/>
    <property type="molecule type" value="Genomic_DNA"/>
</dbReference>
<keyword evidence="3" id="KW-0597">Phosphoprotein</keyword>
<dbReference type="GO" id="GO:0030117">
    <property type="term" value="C:membrane coat"/>
    <property type="evidence" value="ECO:0007669"/>
    <property type="project" value="InterPro"/>
</dbReference>
<evidence type="ECO:0000256" key="1">
    <source>
        <dbReference type="ARBA" id="ARBA00004145"/>
    </source>
</evidence>
<dbReference type="GO" id="GO:0006886">
    <property type="term" value="P:intracellular protein transport"/>
    <property type="evidence" value="ECO:0007669"/>
    <property type="project" value="InterPro"/>
</dbReference>
<evidence type="ECO:0000256" key="4">
    <source>
        <dbReference type="ARBA" id="ARBA00022927"/>
    </source>
</evidence>
<dbReference type="Proteomes" id="UP000693970">
    <property type="component" value="Unassembled WGS sequence"/>
</dbReference>
<evidence type="ECO:0000313" key="10">
    <source>
        <dbReference type="EMBL" id="KAG7352442.1"/>
    </source>
</evidence>